<dbReference type="CDD" id="cd16030">
    <property type="entry name" value="iduronate-2-sulfatase"/>
    <property type="match status" value="1"/>
</dbReference>
<evidence type="ECO:0000313" key="10">
    <source>
        <dbReference type="Proteomes" id="UP000316855"/>
    </source>
</evidence>
<dbReference type="PANTHER" id="PTHR45953:SF1">
    <property type="entry name" value="IDURONATE 2-SULFATASE"/>
    <property type="match status" value="1"/>
</dbReference>
<gene>
    <name evidence="9" type="primary">betC_14</name>
    <name evidence="9" type="ORF">Pan161_58010</name>
</gene>
<name>A0A517VM73_9PLAN</name>
<organism evidence="9 10">
    <name type="scientific">Gimesia algae</name>
    <dbReference type="NCBI Taxonomy" id="2527971"/>
    <lineage>
        <taxon>Bacteria</taxon>
        <taxon>Pseudomonadati</taxon>
        <taxon>Planctomycetota</taxon>
        <taxon>Planctomycetia</taxon>
        <taxon>Planctomycetales</taxon>
        <taxon>Planctomycetaceae</taxon>
        <taxon>Gimesia</taxon>
    </lineage>
</organism>
<sequence length="489" mass="55156" precursor="true">MIFTGRRRSPLAVVLLLIFCPALGLPTEAAEKPNVLFIGADDLRCDLACYGHPLVKTPHLDQLAAEGVLFKRAYCQQALCNPSRASLMTGRRPDTLEIWDLPTHFREVDADIVTLPQLFKQQGYFTQNIGKIFHNWRQKIEGDPASWSVPAVMHFARHDDDQPLLNDNRELPVNLAKAPRSESRDVPDSAYFDGRIADLAVKALQEVKKKQQPFFLAVGFWKPHLPFNPPKKYWDLYDDSPITVPDNPQPPKNAPDVALHDSREILRAVDGKLTDAQIIELRTGYLAGISYLDAQIGKVLAELDRLGLRENTIIVFWSDHGFHLGEHGLWCKTSNFENDARVPLMIATPQMQQAGKTAEALVELLDMYPTLVELCDLPSPGKLEGKSLVPVLNDPTQSVKPAAFTQHPRPAYYRKQPENMGVSVRTPRYRYTEWRNFKTGKVIARELYDHTSDPGENTNIINEPTDRADFQTAVKLLEAQFPRKPGGKD</sequence>
<dbReference type="InterPro" id="IPR035874">
    <property type="entry name" value="IDS"/>
</dbReference>
<feature type="chain" id="PRO_5022245518" evidence="7">
    <location>
        <begin position="25"/>
        <end position="489"/>
    </location>
</feature>
<keyword evidence="5 9" id="KW-0378">Hydrolase</keyword>
<keyword evidence="4 7" id="KW-0732">Signal</keyword>
<keyword evidence="3" id="KW-0479">Metal-binding</keyword>
<evidence type="ECO:0000256" key="4">
    <source>
        <dbReference type="ARBA" id="ARBA00022729"/>
    </source>
</evidence>
<dbReference type="InterPro" id="IPR017850">
    <property type="entry name" value="Alkaline_phosphatase_core_sf"/>
</dbReference>
<dbReference type="PROSITE" id="PS00149">
    <property type="entry name" value="SULFATASE_2"/>
    <property type="match status" value="1"/>
</dbReference>
<dbReference type="SUPFAM" id="SSF53649">
    <property type="entry name" value="Alkaline phosphatase-like"/>
    <property type="match status" value="1"/>
</dbReference>
<dbReference type="KEGG" id="gax:Pan161_58010"/>
<comment type="similarity">
    <text evidence="2">Belongs to the sulfatase family.</text>
</comment>
<dbReference type="OrthoDB" id="9782218at2"/>
<protein>
    <submittedName>
        <fullName evidence="9">Choline-sulfatase</fullName>
        <ecNumber evidence="9">3.1.6.6</ecNumber>
    </submittedName>
</protein>
<feature type="domain" description="Sulfatase N-terminal" evidence="8">
    <location>
        <begin position="33"/>
        <end position="375"/>
    </location>
</feature>
<evidence type="ECO:0000313" key="9">
    <source>
        <dbReference type="EMBL" id="QDT94108.1"/>
    </source>
</evidence>
<dbReference type="EMBL" id="CP036343">
    <property type="protein sequence ID" value="QDT94108.1"/>
    <property type="molecule type" value="Genomic_DNA"/>
</dbReference>
<dbReference type="PANTHER" id="PTHR45953">
    <property type="entry name" value="IDURONATE 2-SULFATASE"/>
    <property type="match status" value="1"/>
</dbReference>
<evidence type="ECO:0000256" key="3">
    <source>
        <dbReference type="ARBA" id="ARBA00022723"/>
    </source>
</evidence>
<dbReference type="Gene3D" id="3.40.720.10">
    <property type="entry name" value="Alkaline Phosphatase, subunit A"/>
    <property type="match status" value="1"/>
</dbReference>
<accession>A0A517VM73</accession>
<dbReference type="Pfam" id="PF00884">
    <property type="entry name" value="Sulfatase"/>
    <property type="match status" value="1"/>
</dbReference>
<dbReference type="EC" id="3.1.6.6" evidence="9"/>
<evidence type="ECO:0000256" key="7">
    <source>
        <dbReference type="SAM" id="SignalP"/>
    </source>
</evidence>
<dbReference type="GO" id="GO:0046872">
    <property type="term" value="F:metal ion binding"/>
    <property type="evidence" value="ECO:0007669"/>
    <property type="project" value="UniProtKB-KW"/>
</dbReference>
<dbReference type="RefSeq" id="WP_145232044.1">
    <property type="nucleotide sequence ID" value="NZ_CP036343.1"/>
</dbReference>
<comment type="cofactor">
    <cofactor evidence="1">
        <name>Ca(2+)</name>
        <dbReference type="ChEBI" id="CHEBI:29108"/>
    </cofactor>
</comment>
<evidence type="ECO:0000256" key="5">
    <source>
        <dbReference type="ARBA" id="ARBA00022801"/>
    </source>
</evidence>
<proteinExistence type="inferred from homology"/>
<dbReference type="InterPro" id="IPR000917">
    <property type="entry name" value="Sulfatase_N"/>
</dbReference>
<evidence type="ECO:0000259" key="8">
    <source>
        <dbReference type="Pfam" id="PF00884"/>
    </source>
</evidence>
<dbReference type="GO" id="GO:0004423">
    <property type="term" value="F:iduronate-2-sulfatase activity"/>
    <property type="evidence" value="ECO:0007669"/>
    <property type="project" value="InterPro"/>
</dbReference>
<keyword evidence="6" id="KW-0106">Calcium</keyword>
<dbReference type="GO" id="GO:0047753">
    <property type="term" value="F:choline-sulfatase activity"/>
    <property type="evidence" value="ECO:0007669"/>
    <property type="project" value="UniProtKB-EC"/>
</dbReference>
<dbReference type="InterPro" id="IPR024607">
    <property type="entry name" value="Sulfatase_CS"/>
</dbReference>
<keyword evidence="10" id="KW-1185">Reference proteome</keyword>
<evidence type="ECO:0000256" key="1">
    <source>
        <dbReference type="ARBA" id="ARBA00001913"/>
    </source>
</evidence>
<evidence type="ECO:0000256" key="2">
    <source>
        <dbReference type="ARBA" id="ARBA00008779"/>
    </source>
</evidence>
<reference evidence="9 10" key="1">
    <citation type="submission" date="2019-02" db="EMBL/GenBank/DDBJ databases">
        <title>Deep-cultivation of Planctomycetes and their phenomic and genomic characterization uncovers novel biology.</title>
        <authorList>
            <person name="Wiegand S."/>
            <person name="Jogler M."/>
            <person name="Boedeker C."/>
            <person name="Pinto D."/>
            <person name="Vollmers J."/>
            <person name="Rivas-Marin E."/>
            <person name="Kohn T."/>
            <person name="Peeters S.H."/>
            <person name="Heuer A."/>
            <person name="Rast P."/>
            <person name="Oberbeckmann S."/>
            <person name="Bunk B."/>
            <person name="Jeske O."/>
            <person name="Meyerdierks A."/>
            <person name="Storesund J.E."/>
            <person name="Kallscheuer N."/>
            <person name="Luecker S."/>
            <person name="Lage O.M."/>
            <person name="Pohl T."/>
            <person name="Merkel B.J."/>
            <person name="Hornburger P."/>
            <person name="Mueller R.-W."/>
            <person name="Bruemmer F."/>
            <person name="Labrenz M."/>
            <person name="Spormann A.M."/>
            <person name="Op den Camp H."/>
            <person name="Overmann J."/>
            <person name="Amann R."/>
            <person name="Jetten M.S.M."/>
            <person name="Mascher T."/>
            <person name="Medema M.H."/>
            <person name="Devos D.P."/>
            <person name="Kaster A.-K."/>
            <person name="Ovreas L."/>
            <person name="Rohde M."/>
            <person name="Galperin M.Y."/>
            <person name="Jogler C."/>
        </authorList>
    </citation>
    <scope>NUCLEOTIDE SEQUENCE [LARGE SCALE GENOMIC DNA]</scope>
    <source>
        <strain evidence="9 10">Pan161</strain>
    </source>
</reference>
<feature type="signal peptide" evidence="7">
    <location>
        <begin position="1"/>
        <end position="24"/>
    </location>
</feature>
<evidence type="ECO:0000256" key="6">
    <source>
        <dbReference type="ARBA" id="ARBA00022837"/>
    </source>
</evidence>
<dbReference type="Proteomes" id="UP000316855">
    <property type="component" value="Chromosome"/>
</dbReference>
<dbReference type="AlphaFoldDB" id="A0A517VM73"/>
<dbReference type="GO" id="GO:0005737">
    <property type="term" value="C:cytoplasm"/>
    <property type="evidence" value="ECO:0007669"/>
    <property type="project" value="TreeGrafter"/>
</dbReference>